<dbReference type="SUPFAM" id="SSF55729">
    <property type="entry name" value="Acyl-CoA N-acyltransferases (Nat)"/>
    <property type="match status" value="1"/>
</dbReference>
<dbReference type="AlphaFoldDB" id="A0A6M2B8B1"/>
<evidence type="ECO:0008006" key="3">
    <source>
        <dbReference type="Google" id="ProtNLM"/>
    </source>
</evidence>
<proteinExistence type="predicted"/>
<sequence>MQITKSDHHDIAEILSILSGSRGDNLTAQQRGEEGFTQGTMDAELLAKFQSGSGVFVSRDEHEGQPVITGVAMTTHGSLAKHGPAQAAYNAILASGVATAEQIFLYGPVSVRKAYRGTGLLTKLLLHICDALKEDFALGVAFVDKENHKSLLIHRHYPMTEAGEFSLNGREYVIFSFEPRHVLACYQHRA</sequence>
<evidence type="ECO:0000313" key="1">
    <source>
        <dbReference type="EMBL" id="NGX88694.1"/>
    </source>
</evidence>
<accession>A0A6M2B8B1</accession>
<dbReference type="RefSeq" id="WP_152323859.1">
    <property type="nucleotide sequence ID" value="NZ_JAADJS010000003.1"/>
</dbReference>
<evidence type="ECO:0000313" key="2">
    <source>
        <dbReference type="Proteomes" id="UP000476696"/>
    </source>
</evidence>
<comment type="caution">
    <text evidence="1">The sequence shown here is derived from an EMBL/GenBank/DDBJ whole genome shotgun (WGS) entry which is preliminary data.</text>
</comment>
<reference evidence="1 2" key="1">
    <citation type="submission" date="2020-01" db="EMBL/GenBank/DDBJ databases">
        <authorList>
            <person name="Lee S.D."/>
        </authorList>
    </citation>
    <scope>NUCLEOTIDE SEQUENCE [LARGE SCALE GENOMIC DNA]</scope>
    <source>
        <strain evidence="1 2">Lac-M11</strain>
    </source>
</reference>
<dbReference type="Gene3D" id="3.40.630.30">
    <property type="match status" value="1"/>
</dbReference>
<dbReference type="EMBL" id="JAADJS010000003">
    <property type="protein sequence ID" value="NGX88694.1"/>
    <property type="molecule type" value="Genomic_DNA"/>
</dbReference>
<gene>
    <name evidence="1" type="ORF">GW579_16575</name>
</gene>
<reference evidence="1 2" key="2">
    <citation type="submission" date="2020-03" db="EMBL/GenBank/DDBJ databases">
        <title>Rahnella aceri sp. nov., isoated from traditional Jeju Makgeolli.</title>
        <authorList>
            <person name="Kim I.S."/>
            <person name="Jeon D."/>
        </authorList>
    </citation>
    <scope>NUCLEOTIDE SEQUENCE [LARGE SCALE GENOMIC DNA]</scope>
    <source>
        <strain evidence="1 2">Lac-M11</strain>
    </source>
</reference>
<protein>
    <recommendedName>
        <fullName evidence="3">N-acetyltransferase domain-containing protein</fullName>
    </recommendedName>
</protein>
<dbReference type="Proteomes" id="UP000476696">
    <property type="component" value="Unassembled WGS sequence"/>
</dbReference>
<dbReference type="InterPro" id="IPR016181">
    <property type="entry name" value="Acyl_CoA_acyltransferase"/>
</dbReference>
<keyword evidence="2" id="KW-1185">Reference proteome</keyword>
<name>A0A6M2B8B1_9GAMM</name>
<organism evidence="1 2">
    <name type="scientific">Rahnella contaminans</name>
    <dbReference type="NCBI Taxonomy" id="2703882"/>
    <lineage>
        <taxon>Bacteria</taxon>
        <taxon>Pseudomonadati</taxon>
        <taxon>Pseudomonadota</taxon>
        <taxon>Gammaproteobacteria</taxon>
        <taxon>Enterobacterales</taxon>
        <taxon>Yersiniaceae</taxon>
        <taxon>Rahnella</taxon>
    </lineage>
</organism>